<name>A0A6J8DQ62_MYTCO</name>
<protein>
    <submittedName>
        <fullName evidence="2">Uncharacterized protein</fullName>
    </submittedName>
</protein>
<evidence type="ECO:0000313" key="2">
    <source>
        <dbReference type="EMBL" id="CAC5410219.1"/>
    </source>
</evidence>
<dbReference type="Proteomes" id="UP000507470">
    <property type="component" value="Unassembled WGS sequence"/>
</dbReference>
<evidence type="ECO:0000256" key="1">
    <source>
        <dbReference type="SAM" id="MobiDB-lite"/>
    </source>
</evidence>
<reference evidence="2 3" key="1">
    <citation type="submission" date="2020-06" db="EMBL/GenBank/DDBJ databases">
        <authorList>
            <person name="Li R."/>
            <person name="Bekaert M."/>
        </authorList>
    </citation>
    <scope>NUCLEOTIDE SEQUENCE [LARGE SCALE GENOMIC DNA]</scope>
    <source>
        <strain evidence="3">wild</strain>
    </source>
</reference>
<evidence type="ECO:0000313" key="3">
    <source>
        <dbReference type="Proteomes" id="UP000507470"/>
    </source>
</evidence>
<keyword evidence="3" id="KW-1185">Reference proteome</keyword>
<sequence length="438" mass="50516">MIHCDEIVAIGISERIGGKDGHNLLLASVKSSLPFSFLNGASSYAGFCSRLLLEHYQAGLFHKNFKQSLYTLPYDDSNVNFGLDTLREIDHRSAKKCIRPGSTLETLLPKMSTVDKQKQLHAVRKSIVYGQTVGDDDIDKVDNKAVKSSASKYLGKRLSASDKEHIGRTIKLMLRQNAFHTEKDLIPRNIYHSNLPEVSTVILDKNTYDVGRYLIKRFACDKKYLDLTQEDYPSLEEMNGPKELISRVKRNQSVTIKRTTCKPKNKPKTDRDREEKAANSKSKKLYKRIIICEEKYAFTPNDFKVNTRQKRKKKEKVTISHLKEDQEIFSSEYFCKQAVVGTMAGKILISRYLATQMQHLKIKADLEINVDSEAYTSKCNCQKEHDESCSRYTVPVRVMYNKQTGYVKEGFIDEVKQRMERLKWPRQTGYWMLTYKKA</sequence>
<dbReference type="EMBL" id="CACVKT020007742">
    <property type="protein sequence ID" value="CAC5410219.1"/>
    <property type="molecule type" value="Genomic_DNA"/>
</dbReference>
<dbReference type="AlphaFoldDB" id="A0A6J8DQ62"/>
<accession>A0A6J8DQ62</accession>
<organism evidence="2 3">
    <name type="scientific">Mytilus coruscus</name>
    <name type="common">Sea mussel</name>
    <dbReference type="NCBI Taxonomy" id="42192"/>
    <lineage>
        <taxon>Eukaryota</taxon>
        <taxon>Metazoa</taxon>
        <taxon>Spiralia</taxon>
        <taxon>Lophotrochozoa</taxon>
        <taxon>Mollusca</taxon>
        <taxon>Bivalvia</taxon>
        <taxon>Autobranchia</taxon>
        <taxon>Pteriomorphia</taxon>
        <taxon>Mytilida</taxon>
        <taxon>Mytiloidea</taxon>
        <taxon>Mytilidae</taxon>
        <taxon>Mytilinae</taxon>
        <taxon>Mytilus</taxon>
    </lineage>
</organism>
<gene>
    <name evidence="2" type="ORF">MCOR_43422</name>
</gene>
<feature type="region of interest" description="Disordered" evidence="1">
    <location>
        <begin position="255"/>
        <end position="280"/>
    </location>
</feature>
<proteinExistence type="predicted"/>
<feature type="compositionally biased region" description="Basic and acidic residues" evidence="1">
    <location>
        <begin position="267"/>
        <end position="278"/>
    </location>
</feature>